<dbReference type="InterPro" id="IPR048428">
    <property type="entry name" value="YobI-NTPase"/>
</dbReference>
<feature type="transmembrane region" description="Helical" evidence="1">
    <location>
        <begin position="192"/>
        <end position="212"/>
    </location>
</feature>
<dbReference type="SUPFAM" id="SSF52540">
    <property type="entry name" value="P-loop containing nucleoside triphosphate hydrolases"/>
    <property type="match status" value="1"/>
</dbReference>
<organism evidence="3 4">
    <name type="scientific">Selenomonas flueggei ATCC 43531</name>
    <dbReference type="NCBI Taxonomy" id="638302"/>
    <lineage>
        <taxon>Bacteria</taxon>
        <taxon>Bacillati</taxon>
        <taxon>Bacillota</taxon>
        <taxon>Negativicutes</taxon>
        <taxon>Selenomonadales</taxon>
        <taxon>Selenomonadaceae</taxon>
        <taxon>Selenomonas</taxon>
    </lineage>
</organism>
<feature type="transmembrane region" description="Helical" evidence="1">
    <location>
        <begin position="152"/>
        <end position="172"/>
    </location>
</feature>
<name>C4V201_9FIRM</name>
<evidence type="ECO:0000313" key="4">
    <source>
        <dbReference type="Proteomes" id="UP000005309"/>
    </source>
</evidence>
<feature type="domain" description="YobI-like P-loop NTPase" evidence="2">
    <location>
        <begin position="25"/>
        <end position="423"/>
    </location>
</feature>
<evidence type="ECO:0000313" key="3">
    <source>
        <dbReference type="EMBL" id="EEQ49132.1"/>
    </source>
</evidence>
<dbReference type="InterPro" id="IPR027417">
    <property type="entry name" value="P-loop_NTPase"/>
</dbReference>
<keyword evidence="1" id="KW-0812">Transmembrane</keyword>
<keyword evidence="1" id="KW-0472">Membrane</keyword>
<keyword evidence="1" id="KW-1133">Transmembrane helix</keyword>
<dbReference type="STRING" id="638302.HMPREF0908_0448"/>
<reference evidence="3 4" key="1">
    <citation type="submission" date="2009-04" db="EMBL/GenBank/DDBJ databases">
        <authorList>
            <person name="Qin X."/>
            <person name="Bachman B."/>
            <person name="Battles P."/>
            <person name="Bell A."/>
            <person name="Bess C."/>
            <person name="Bickham C."/>
            <person name="Chaboub L."/>
            <person name="Chen D."/>
            <person name="Coyle M."/>
            <person name="Deiros D.R."/>
            <person name="Dinh H."/>
            <person name="Forbes L."/>
            <person name="Fowler G."/>
            <person name="Francisco L."/>
            <person name="Fu Q."/>
            <person name="Gubbala S."/>
            <person name="Hale W."/>
            <person name="Han Y."/>
            <person name="Hemphill L."/>
            <person name="Highlander S.K."/>
            <person name="Hirani K."/>
            <person name="Hogues M."/>
            <person name="Jackson L."/>
            <person name="Jakkamsetti A."/>
            <person name="Javaid M."/>
            <person name="Jiang H."/>
            <person name="Korchina V."/>
            <person name="Kovar C."/>
            <person name="Lara F."/>
            <person name="Lee S."/>
            <person name="Mata R."/>
            <person name="Mathew T."/>
            <person name="Moen C."/>
            <person name="Morales K."/>
            <person name="Munidasa M."/>
            <person name="Nazareth L."/>
            <person name="Ngo R."/>
            <person name="Nguyen L."/>
            <person name="Okwuonu G."/>
            <person name="Ongeri F."/>
            <person name="Patil S."/>
            <person name="Petrosino J."/>
            <person name="Pham C."/>
            <person name="Pham P."/>
            <person name="Pu L.-L."/>
            <person name="Puazo M."/>
            <person name="Raj R."/>
            <person name="Reid J."/>
            <person name="Rouhana J."/>
            <person name="Saada N."/>
            <person name="Shang Y."/>
            <person name="Simmons D."/>
            <person name="Thornton R."/>
            <person name="Warren J."/>
            <person name="Weissenberger G."/>
            <person name="Zhang J."/>
            <person name="Zhang L."/>
            <person name="Zhou C."/>
            <person name="Zhu D."/>
            <person name="Muzny D."/>
            <person name="Worley K."/>
            <person name="Gibbs R."/>
        </authorList>
    </citation>
    <scope>NUCLEOTIDE SEQUENCE [LARGE SCALE GENOMIC DNA]</scope>
    <source>
        <strain evidence="3 4">ATCC 43531</strain>
    </source>
</reference>
<proteinExistence type="predicted"/>
<dbReference type="eggNOG" id="COG1484">
    <property type="taxonomic scope" value="Bacteria"/>
</dbReference>
<dbReference type="Pfam" id="PF20693">
    <property type="entry name" value="YobI-ATPase"/>
    <property type="match status" value="1"/>
</dbReference>
<keyword evidence="4" id="KW-1185">Reference proteome</keyword>
<evidence type="ECO:0000259" key="2">
    <source>
        <dbReference type="Pfam" id="PF20693"/>
    </source>
</evidence>
<comment type="caution">
    <text evidence="3">The sequence shown here is derived from an EMBL/GenBank/DDBJ whole genome shotgun (WGS) entry which is preliminary data.</text>
</comment>
<dbReference type="AlphaFoldDB" id="C4V201"/>
<accession>C4V201</accession>
<dbReference type="EMBL" id="ACLA01000006">
    <property type="protein sequence ID" value="EEQ49132.1"/>
    <property type="molecule type" value="Genomic_DNA"/>
</dbReference>
<protein>
    <recommendedName>
        <fullName evidence="2">YobI-like P-loop NTPase domain-containing protein</fullName>
    </recommendedName>
</protein>
<dbReference type="HOGENOM" id="CLU_005044_0_0_9"/>
<sequence>MWEYMSRLSYKALTPTDCAEQVEEYLDALTWALQQKDIHNIALAGAYGSGKSSIIETFLRNERERKHIIFDHLCSKNRIISDVSMKISMAEFEICKGDTDRQEKTCRHDDSSQTLNEVSEWILKQIFYKVESDKIPQSRYHKLCDRSFWNDYYSAVLVLFLSISLVFLFVPFTLDRVVALVDWMTLRSGGSTVTSMGGLFLFVLFILGMAVYKWRFLFSHLKLKSLKLPAGTGIESERESESVFNRHLDEIVYFFEVTKYRVVFFEDLDRLDEPNIFVRLRELNTLLNNSDAISKKPVVFVYAVRDDLFGKEDRTKFFDFIIPVIPIINTTNSREALLEWLRKEQEKDKCCHNISEQFMRDVSPYIADMRILRNICNEFLIYKGTLKKSRNTALADHKIFAMILFKNLYPQDFAHIQGEQGIIKEVFAGKPLYRNRKETELRQWLDSQRNYASEKEVLSKEKELRDLLHAPLRTMIDEYNIGLVREKAKNNGLLVFLVCRGYIDEAYADYINYFKGESYPESDRDFIRTVKEQRETEFFYELHKPLAVIQDLSVEDFGQKEIYNCDLVDALLSHDGAEEKKEALYTRLKFSDKRSWEFLCFYVESGKQSGRLIEALAMRWTNIWVSIEDYRWIFEDQQDLFLARILENVPKKRIGELNVSGLLTNVFERNANILQRLKGVRADCICEALDILSVQFHHLDIDGVSKVILDDIFTKNRYVLNVDMVQNVIVHVAPLLAKDFPAKSYTVVRKAGYAPLVDRVHDNLIFYIKEVMLQQEHLADDEADVLALLDRLIEEIDLCQRLIDKENFRVSKLRDCCYGHLQNYEEGVRRIWDTILSTKKLAATWENIYVYWSQFQITQELHKFTVGNVDSLRESAAEYLDGDFIRAFVNGGFDMSILRILLPLVREEHIDANTVTEDFLEQIIFAPESSPALRGELLQQYGIGHMTERIAKNLYSLQLPMTKEIFFAAWNYLSHSERLDLMAACADLLGSEDFERCFDDMDEPHHDFVDRTKHKVRISKTDVNEKIAQRLKDIDYITSFADEANPATEDDSIEATVLVCWVKAIS</sequence>
<dbReference type="Proteomes" id="UP000005309">
    <property type="component" value="Unassembled WGS sequence"/>
</dbReference>
<gene>
    <name evidence="3" type="ORF">HMPREF0908_0448</name>
</gene>
<evidence type="ECO:0000256" key="1">
    <source>
        <dbReference type="SAM" id="Phobius"/>
    </source>
</evidence>